<dbReference type="AlphaFoldDB" id="A0A554VH28"/>
<keyword evidence="3" id="KW-0597">Phosphoprotein</keyword>
<comment type="catalytic activity">
    <reaction evidence="1">
        <text>ATP + protein L-histidine = ADP + protein N-phospho-L-histidine.</text>
        <dbReference type="EC" id="2.7.13.3"/>
    </reaction>
</comment>
<keyword evidence="6" id="KW-0418">Kinase</keyword>
<dbReference type="InterPro" id="IPR036465">
    <property type="entry name" value="vWFA_dom_sf"/>
</dbReference>
<dbReference type="GO" id="GO:0005524">
    <property type="term" value="F:ATP binding"/>
    <property type="evidence" value="ECO:0007669"/>
    <property type="project" value="UniProtKB-KW"/>
</dbReference>
<dbReference type="InterPro" id="IPR002035">
    <property type="entry name" value="VWF_A"/>
</dbReference>
<evidence type="ECO:0000259" key="12">
    <source>
        <dbReference type="PROSITE" id="PS50234"/>
    </source>
</evidence>
<dbReference type="OrthoDB" id="9778366at2"/>
<keyword evidence="5" id="KW-0547">Nucleotide-binding</keyword>
<evidence type="ECO:0000256" key="1">
    <source>
        <dbReference type="ARBA" id="ARBA00000085"/>
    </source>
</evidence>
<gene>
    <name evidence="13" type="ORF">FOF46_18170</name>
</gene>
<dbReference type="InterPro" id="IPR011712">
    <property type="entry name" value="Sig_transdc_His_kin_sub3_dim/P"/>
</dbReference>
<dbReference type="Gene3D" id="3.30.565.10">
    <property type="entry name" value="Histidine kinase-like ATPase, C-terminal domain"/>
    <property type="match status" value="1"/>
</dbReference>
<dbReference type="SUPFAM" id="SSF53300">
    <property type="entry name" value="vWA-like"/>
    <property type="match status" value="1"/>
</dbReference>
<protein>
    <recommendedName>
        <fullName evidence="2">histidine kinase</fullName>
        <ecNumber evidence="2">2.7.13.3</ecNumber>
    </recommendedName>
</protein>
<dbReference type="PANTHER" id="PTHR24421">
    <property type="entry name" value="NITRATE/NITRITE SENSOR PROTEIN NARX-RELATED"/>
    <property type="match status" value="1"/>
</dbReference>
<evidence type="ECO:0000313" key="14">
    <source>
        <dbReference type="Proteomes" id="UP000318833"/>
    </source>
</evidence>
<dbReference type="InterPro" id="IPR050482">
    <property type="entry name" value="Sensor_HK_TwoCompSys"/>
</dbReference>
<evidence type="ECO:0000256" key="5">
    <source>
        <dbReference type="ARBA" id="ARBA00022741"/>
    </source>
</evidence>
<evidence type="ECO:0000259" key="11">
    <source>
        <dbReference type="PROSITE" id="PS50109"/>
    </source>
</evidence>
<evidence type="ECO:0000256" key="3">
    <source>
        <dbReference type="ARBA" id="ARBA00022553"/>
    </source>
</evidence>
<dbReference type="InterPro" id="IPR003594">
    <property type="entry name" value="HATPase_dom"/>
</dbReference>
<evidence type="ECO:0000256" key="4">
    <source>
        <dbReference type="ARBA" id="ARBA00022679"/>
    </source>
</evidence>
<dbReference type="Gene3D" id="3.40.50.410">
    <property type="entry name" value="von Willebrand factor, type A domain"/>
    <property type="match status" value="1"/>
</dbReference>
<evidence type="ECO:0000256" key="8">
    <source>
        <dbReference type="ARBA" id="ARBA00023012"/>
    </source>
</evidence>
<dbReference type="RefSeq" id="WP_143917437.1">
    <property type="nucleotide sequence ID" value="NZ_CANMIK010000046.1"/>
</dbReference>
<evidence type="ECO:0000313" key="13">
    <source>
        <dbReference type="EMBL" id="TSE06742.1"/>
    </source>
</evidence>
<accession>A0A554VH28</accession>
<keyword evidence="9" id="KW-0175">Coiled coil</keyword>
<dbReference type="InterPro" id="IPR005467">
    <property type="entry name" value="His_kinase_dom"/>
</dbReference>
<dbReference type="Gene3D" id="1.20.5.1930">
    <property type="match status" value="1"/>
</dbReference>
<keyword evidence="10" id="KW-1133">Transmembrane helix</keyword>
<dbReference type="EC" id="2.7.13.3" evidence="2"/>
<dbReference type="Pfam" id="PF02518">
    <property type="entry name" value="HATPase_c"/>
    <property type="match status" value="1"/>
</dbReference>
<reference evidence="13 14" key="1">
    <citation type="submission" date="2019-07" db="EMBL/GenBank/DDBJ databases">
        <title>The draft genome sequence of Aquimarina algiphila M91.</title>
        <authorList>
            <person name="Meng X."/>
        </authorList>
    </citation>
    <scope>NUCLEOTIDE SEQUENCE [LARGE SCALE GENOMIC DNA]</scope>
    <source>
        <strain evidence="13 14">M91</strain>
    </source>
</reference>
<dbReference type="PANTHER" id="PTHR24421:SF10">
    <property type="entry name" value="NITRATE_NITRITE SENSOR PROTEIN NARQ"/>
    <property type="match status" value="1"/>
</dbReference>
<evidence type="ECO:0000256" key="6">
    <source>
        <dbReference type="ARBA" id="ARBA00022777"/>
    </source>
</evidence>
<keyword evidence="7" id="KW-0067">ATP-binding</keyword>
<keyword evidence="4" id="KW-0808">Transferase</keyword>
<proteinExistence type="predicted"/>
<evidence type="ECO:0000256" key="2">
    <source>
        <dbReference type="ARBA" id="ARBA00012438"/>
    </source>
</evidence>
<dbReference type="PROSITE" id="PS50234">
    <property type="entry name" value="VWFA"/>
    <property type="match status" value="1"/>
</dbReference>
<dbReference type="CDD" id="cd16917">
    <property type="entry name" value="HATPase_UhpB-NarQ-NarX-like"/>
    <property type="match status" value="1"/>
</dbReference>
<dbReference type="SMART" id="SM00327">
    <property type="entry name" value="VWA"/>
    <property type="match status" value="1"/>
</dbReference>
<feature type="transmembrane region" description="Helical" evidence="10">
    <location>
        <begin position="639"/>
        <end position="658"/>
    </location>
</feature>
<dbReference type="GO" id="GO:0000155">
    <property type="term" value="F:phosphorelay sensor kinase activity"/>
    <property type="evidence" value="ECO:0007669"/>
    <property type="project" value="InterPro"/>
</dbReference>
<evidence type="ECO:0000256" key="10">
    <source>
        <dbReference type="SAM" id="Phobius"/>
    </source>
</evidence>
<dbReference type="Proteomes" id="UP000318833">
    <property type="component" value="Unassembled WGS sequence"/>
</dbReference>
<comment type="caution">
    <text evidence="13">The sequence shown here is derived from an EMBL/GenBank/DDBJ whole genome shotgun (WGS) entry which is preliminary data.</text>
</comment>
<evidence type="ECO:0000256" key="7">
    <source>
        <dbReference type="ARBA" id="ARBA00022840"/>
    </source>
</evidence>
<dbReference type="InterPro" id="IPR036890">
    <property type="entry name" value="HATPase_C_sf"/>
</dbReference>
<dbReference type="Pfam" id="PF13519">
    <property type="entry name" value="VWA_2"/>
    <property type="match status" value="1"/>
</dbReference>
<keyword evidence="8" id="KW-0902">Two-component regulatory system</keyword>
<dbReference type="EMBL" id="VLNR01000041">
    <property type="protein sequence ID" value="TSE06742.1"/>
    <property type="molecule type" value="Genomic_DNA"/>
</dbReference>
<feature type="domain" description="Histidine kinase" evidence="11">
    <location>
        <begin position="802"/>
        <end position="892"/>
    </location>
</feature>
<evidence type="ECO:0000256" key="9">
    <source>
        <dbReference type="SAM" id="Coils"/>
    </source>
</evidence>
<organism evidence="13 14">
    <name type="scientific">Aquimarina algiphila</name>
    <dbReference type="NCBI Taxonomy" id="2047982"/>
    <lineage>
        <taxon>Bacteria</taxon>
        <taxon>Pseudomonadati</taxon>
        <taxon>Bacteroidota</taxon>
        <taxon>Flavobacteriia</taxon>
        <taxon>Flavobacteriales</taxon>
        <taxon>Flavobacteriaceae</taxon>
        <taxon>Aquimarina</taxon>
    </lineage>
</organism>
<name>A0A554VH28_9FLAO</name>
<feature type="coiled-coil region" evidence="9">
    <location>
        <begin position="123"/>
        <end position="150"/>
    </location>
</feature>
<keyword evidence="10" id="KW-0472">Membrane</keyword>
<keyword evidence="10" id="KW-0812">Transmembrane</keyword>
<dbReference type="SUPFAM" id="SSF55874">
    <property type="entry name" value="ATPase domain of HSP90 chaperone/DNA topoisomerase II/histidine kinase"/>
    <property type="match status" value="1"/>
</dbReference>
<sequence>MTKKIIYVLFILCNVCFSQVKPTDEDRKLINQHIDYVIHCNEYLLEVIEELDELNGYIKTNADNHIDGHIDNDDLIEIKNAHEPLPIINRYEKWDWSPGKLQQEFIQLGEFRKKNPSEVSRKLKEVINTYQSKFNELKDLENQLVKLSNNKMLFFESLTFENSYGLLTKYELKYKELILINYQFRQTTQKIFGEEELPIVLQLTKDIISSAQGMIHSVRKKDKKQLQKFINIYKKSIRTHNTFKDKQYEELEVFFEEHHLGVKLRCNNIKSWSDDIINQSINYLKEKHEPITKMGGIDCEGYKGLGYEIRMIDRFNSILLRKYNDFNPKVPMLHIVKELTPFRVCFPTAIPEEEYAAVMRWDEDGLHIKGNVFINGKKVTSRENLPTKITSREDLVTKQKGTTPKKEVTNNLVVLIDLSTSKKEKRKLDKLKSTVIGLIETLQPEDQLTIVTYTAIAVNKIIKTGTDYDKKTLRQIISGLTFTTNTNKKTSAKSGLMLAYKESLDSFIEKGSNRIVILSDGDFEASTEFKNEIQKQADKGVYLSTLHYTTKKQPGTNTLTDLAKLGKGTYNPIINEGDVLETLKNEVLSLKQTQLLKENEILSLRKEQLVKENEILSLRKEQSLKENEIARQRAVKKTILIAFIIILIPIIVLLYVYFQKLRAQHKLRDKQEEINQQKVTSLIKNQELKLIKASITGEHKERERIAQELHDSIGGNLSSIKLQLANFNEGTFNYDKIVNQIDETYELARDMSHNLIPKKFVQNPFTNLIEEYVENLNSTRNHHIICDLYPVEELNMINENLQVEIFKIIQELLTNTIKHANADKITIQLNHFEDAIKLLFEDDGVGFVVSKNRFGIGLTNIKNRLKKLAGEMHIDSTPKRGTIVNIDIPIVIPTLNNTHDEI</sequence>
<dbReference type="SMART" id="SM00387">
    <property type="entry name" value="HATPase_c"/>
    <property type="match status" value="1"/>
</dbReference>
<dbReference type="PROSITE" id="PS50109">
    <property type="entry name" value="HIS_KIN"/>
    <property type="match status" value="1"/>
</dbReference>
<keyword evidence="14" id="KW-1185">Reference proteome</keyword>
<dbReference type="GO" id="GO:0016020">
    <property type="term" value="C:membrane"/>
    <property type="evidence" value="ECO:0007669"/>
    <property type="project" value="InterPro"/>
</dbReference>
<dbReference type="GO" id="GO:0046983">
    <property type="term" value="F:protein dimerization activity"/>
    <property type="evidence" value="ECO:0007669"/>
    <property type="project" value="InterPro"/>
</dbReference>
<dbReference type="Pfam" id="PF07730">
    <property type="entry name" value="HisKA_3"/>
    <property type="match status" value="1"/>
</dbReference>
<feature type="domain" description="VWFA" evidence="12">
    <location>
        <begin position="411"/>
        <end position="587"/>
    </location>
</feature>